<evidence type="ECO:0000256" key="3">
    <source>
        <dbReference type="ARBA" id="ARBA00008939"/>
    </source>
</evidence>
<dbReference type="SUPFAM" id="SSF52833">
    <property type="entry name" value="Thioredoxin-like"/>
    <property type="match status" value="1"/>
</dbReference>
<dbReference type="PANTHER" id="PTHR12878:SF0">
    <property type="entry name" value="NADH DEHYDROGENASE [UBIQUINONE] 1 ALPHA SUBCOMPLEX SUBUNIT 2"/>
    <property type="match status" value="1"/>
</dbReference>
<reference evidence="18" key="2">
    <citation type="submission" date="2023-05" db="EMBL/GenBank/DDBJ databases">
        <authorList>
            <person name="Fouks B."/>
        </authorList>
    </citation>
    <scope>NUCLEOTIDE SEQUENCE</scope>
    <source>
        <strain evidence="18">Stay&amp;Tobe</strain>
        <tissue evidence="18">Testes</tissue>
    </source>
</reference>
<evidence type="ECO:0000256" key="13">
    <source>
        <dbReference type="ARBA" id="ARBA00023157"/>
    </source>
</evidence>
<dbReference type="FunFam" id="3.40.30.10:FF:000127">
    <property type="entry name" value="NADH dehydrogenase [ubiquinone] 1 alpha subcomplex subunit 2"/>
    <property type="match status" value="1"/>
</dbReference>
<feature type="domain" description="Ribosomal protein/NADH dehydrogenase" evidence="17">
    <location>
        <begin position="22"/>
        <end position="94"/>
    </location>
</feature>
<evidence type="ECO:0000256" key="12">
    <source>
        <dbReference type="ARBA" id="ARBA00023136"/>
    </source>
</evidence>
<evidence type="ECO:0000313" key="19">
    <source>
        <dbReference type="Proteomes" id="UP001233999"/>
    </source>
</evidence>
<dbReference type="InterPro" id="IPR016464">
    <property type="entry name" value="NADH_Ub_cplx-1_asu_su-2"/>
</dbReference>
<comment type="caution">
    <text evidence="18">The sequence shown here is derived from an EMBL/GenBank/DDBJ whole genome shotgun (WGS) entry which is preliminary data.</text>
</comment>
<keyword evidence="10" id="KW-0007">Acetylation</keyword>
<evidence type="ECO:0000256" key="5">
    <source>
        <dbReference type="ARBA" id="ARBA00016394"/>
    </source>
</evidence>
<sequence length="95" mass="10823">MAASRALKFAKDLKELRIHLCQTSTASKGVRDFIESHYVNIKTNNPKFPILIRECSGIQPRLYARYDFGKESSVSLSNLKAEDVFKQVERLSQSC</sequence>
<evidence type="ECO:0000256" key="14">
    <source>
        <dbReference type="ARBA" id="ARBA00031441"/>
    </source>
</evidence>
<dbReference type="AlphaFoldDB" id="A0AAD7ZKQ4"/>
<evidence type="ECO:0000256" key="11">
    <source>
        <dbReference type="ARBA" id="ARBA00023128"/>
    </source>
</evidence>
<dbReference type="Gene3D" id="3.40.30.10">
    <property type="entry name" value="Glutaredoxin"/>
    <property type="match status" value="1"/>
</dbReference>
<dbReference type="SMART" id="SM00916">
    <property type="entry name" value="L51_S25_CI-B8"/>
    <property type="match status" value="1"/>
</dbReference>
<comment type="subunit">
    <text evidence="4">Complex I is composed of 45 different subunits.</text>
</comment>
<dbReference type="PANTHER" id="PTHR12878">
    <property type="entry name" value="NADH-UBIQUINONE OXIDOREDUCTASE B8 SUBUNIT"/>
    <property type="match status" value="1"/>
</dbReference>
<dbReference type="GO" id="GO:0005743">
    <property type="term" value="C:mitochondrial inner membrane"/>
    <property type="evidence" value="ECO:0007669"/>
    <property type="project" value="UniProtKB-SubCell"/>
</dbReference>
<evidence type="ECO:0000256" key="4">
    <source>
        <dbReference type="ARBA" id="ARBA00011533"/>
    </source>
</evidence>
<evidence type="ECO:0000313" key="18">
    <source>
        <dbReference type="EMBL" id="KAJ9582544.1"/>
    </source>
</evidence>
<keyword evidence="11" id="KW-0496">Mitochondrion</keyword>
<gene>
    <name evidence="18" type="ORF">L9F63_003102</name>
</gene>
<reference evidence="18" key="1">
    <citation type="journal article" date="2023" name="IScience">
        <title>Live-bearing cockroach genome reveals convergent evolutionary mechanisms linked to viviparity in insects and beyond.</title>
        <authorList>
            <person name="Fouks B."/>
            <person name="Harrison M.C."/>
            <person name="Mikhailova A.A."/>
            <person name="Marchal E."/>
            <person name="English S."/>
            <person name="Carruthers M."/>
            <person name="Jennings E.C."/>
            <person name="Chiamaka E.L."/>
            <person name="Frigard R.A."/>
            <person name="Pippel M."/>
            <person name="Attardo G.M."/>
            <person name="Benoit J.B."/>
            <person name="Bornberg-Bauer E."/>
            <person name="Tobe S.S."/>
        </authorList>
    </citation>
    <scope>NUCLEOTIDE SEQUENCE</scope>
    <source>
        <strain evidence="18">Stay&amp;Tobe</strain>
    </source>
</reference>
<keyword evidence="8" id="KW-0999">Mitochondrion inner membrane</keyword>
<evidence type="ECO:0000256" key="16">
    <source>
        <dbReference type="PIRSR" id="PIRSR005822-1"/>
    </source>
</evidence>
<dbReference type="Proteomes" id="UP001233999">
    <property type="component" value="Unassembled WGS sequence"/>
</dbReference>
<dbReference type="EMBL" id="JASPKZ010007795">
    <property type="protein sequence ID" value="KAJ9582544.1"/>
    <property type="molecule type" value="Genomic_DNA"/>
</dbReference>
<keyword evidence="9" id="KW-0249">Electron transport</keyword>
<protein>
    <recommendedName>
        <fullName evidence="5">NADH dehydrogenase [ubiquinone] 1 alpha subcomplex subunit 2</fullName>
    </recommendedName>
    <alternativeName>
        <fullName evidence="14">Complex I-B8</fullName>
    </alternativeName>
    <alternativeName>
        <fullName evidence="15">NADH-ubiquinone oxidoreductase B8 subunit</fullName>
    </alternativeName>
</protein>
<evidence type="ECO:0000256" key="8">
    <source>
        <dbReference type="ARBA" id="ARBA00022792"/>
    </source>
</evidence>
<dbReference type="GO" id="GO:0045271">
    <property type="term" value="C:respiratory chain complex I"/>
    <property type="evidence" value="ECO:0007669"/>
    <property type="project" value="UniProtKB-ARBA"/>
</dbReference>
<evidence type="ECO:0000256" key="6">
    <source>
        <dbReference type="ARBA" id="ARBA00022448"/>
    </source>
</evidence>
<keyword evidence="7" id="KW-0679">Respiratory chain</keyword>
<evidence type="ECO:0000256" key="10">
    <source>
        <dbReference type="ARBA" id="ARBA00022990"/>
    </source>
</evidence>
<dbReference type="InterPro" id="IPR036249">
    <property type="entry name" value="Thioredoxin-like_sf"/>
</dbReference>
<proteinExistence type="inferred from homology"/>
<evidence type="ECO:0000256" key="2">
    <source>
        <dbReference type="ARBA" id="ARBA00004443"/>
    </source>
</evidence>
<evidence type="ECO:0000256" key="7">
    <source>
        <dbReference type="ARBA" id="ARBA00022660"/>
    </source>
</evidence>
<feature type="disulfide bond" description="Redox-active" evidence="16">
    <location>
        <begin position="21"/>
        <end position="55"/>
    </location>
</feature>
<evidence type="ECO:0000256" key="9">
    <source>
        <dbReference type="ARBA" id="ARBA00022982"/>
    </source>
</evidence>
<name>A0AAD7ZKQ4_DIPPU</name>
<accession>A0AAD7ZKQ4</accession>
<keyword evidence="13 16" id="KW-1015">Disulfide bond</keyword>
<dbReference type="Pfam" id="PF05047">
    <property type="entry name" value="L51_S25_CI-B8"/>
    <property type="match status" value="1"/>
</dbReference>
<keyword evidence="19" id="KW-1185">Reference proteome</keyword>
<keyword evidence="12" id="KW-0472">Membrane</keyword>
<dbReference type="InterPro" id="IPR007741">
    <property type="entry name" value="Ribosomal_mL43/mS25/NADH_DH"/>
</dbReference>
<comment type="function">
    <text evidence="1">Accessory subunit of the mitochondrial membrane respiratory chain NADH dehydrogenase (Complex I), that is believed not to be involved in catalysis. Complex I functions in the transfer of electrons from NADH to the respiratory chain. The immediate electron acceptor for the enzyme is believed to be ubiquinone.</text>
</comment>
<keyword evidence="6" id="KW-0813">Transport</keyword>
<evidence type="ECO:0000256" key="1">
    <source>
        <dbReference type="ARBA" id="ARBA00003195"/>
    </source>
</evidence>
<comment type="subcellular location">
    <subcellularLocation>
        <location evidence="2">Mitochondrion inner membrane</location>
        <topology evidence="2">Peripheral membrane protein</topology>
        <orientation evidence="2">Matrix side</orientation>
    </subcellularLocation>
</comment>
<comment type="similarity">
    <text evidence="3">Belongs to the complex I NDUFA2 subunit family.</text>
</comment>
<dbReference type="PIRSF" id="PIRSF005822">
    <property type="entry name" value="NDUA2"/>
    <property type="match status" value="1"/>
</dbReference>
<evidence type="ECO:0000259" key="17">
    <source>
        <dbReference type="SMART" id="SM00916"/>
    </source>
</evidence>
<evidence type="ECO:0000256" key="15">
    <source>
        <dbReference type="ARBA" id="ARBA00032513"/>
    </source>
</evidence>
<organism evidence="18 19">
    <name type="scientific">Diploptera punctata</name>
    <name type="common">Pacific beetle cockroach</name>
    <dbReference type="NCBI Taxonomy" id="6984"/>
    <lineage>
        <taxon>Eukaryota</taxon>
        <taxon>Metazoa</taxon>
        <taxon>Ecdysozoa</taxon>
        <taxon>Arthropoda</taxon>
        <taxon>Hexapoda</taxon>
        <taxon>Insecta</taxon>
        <taxon>Pterygota</taxon>
        <taxon>Neoptera</taxon>
        <taxon>Polyneoptera</taxon>
        <taxon>Dictyoptera</taxon>
        <taxon>Blattodea</taxon>
        <taxon>Blaberoidea</taxon>
        <taxon>Blaberidae</taxon>
        <taxon>Diplopterinae</taxon>
        <taxon>Diploptera</taxon>
    </lineage>
</organism>